<accession>A0A2S7KQ60</accession>
<proteinExistence type="predicted"/>
<evidence type="ECO:0000313" key="2">
    <source>
        <dbReference type="EMBL" id="PQB04750.1"/>
    </source>
</evidence>
<dbReference type="GO" id="GO:0016779">
    <property type="term" value="F:nucleotidyltransferase activity"/>
    <property type="evidence" value="ECO:0007669"/>
    <property type="project" value="UniProtKB-KW"/>
</dbReference>
<keyword evidence="1" id="KW-0732">Signal</keyword>
<evidence type="ECO:0000313" key="3">
    <source>
        <dbReference type="Proteomes" id="UP000239800"/>
    </source>
</evidence>
<protein>
    <submittedName>
        <fullName evidence="2">Nicotinate-nucleotide adenylyltransferase</fullName>
    </submittedName>
</protein>
<dbReference type="RefSeq" id="WP_104812678.1">
    <property type="nucleotide sequence ID" value="NZ_MQUB01000001.1"/>
</dbReference>
<reference evidence="2 3" key="1">
    <citation type="submission" date="2016-11" db="EMBL/GenBank/DDBJ databases">
        <title>Trade-off between light-utilization and light-protection in marine flavobacteria.</title>
        <authorList>
            <person name="Kumagai Y."/>
        </authorList>
    </citation>
    <scope>NUCLEOTIDE SEQUENCE [LARGE SCALE GENOMIC DNA]</scope>
    <source>
        <strain evidence="2 3">NBRC 107741</strain>
    </source>
</reference>
<feature type="signal peptide" evidence="1">
    <location>
        <begin position="1"/>
        <end position="19"/>
    </location>
</feature>
<dbReference type="Gene3D" id="3.10.450.360">
    <property type="match status" value="1"/>
</dbReference>
<organism evidence="2 3">
    <name type="scientific">Aureitalea marina</name>
    <dbReference type="NCBI Taxonomy" id="930804"/>
    <lineage>
        <taxon>Bacteria</taxon>
        <taxon>Pseudomonadati</taxon>
        <taxon>Bacteroidota</taxon>
        <taxon>Flavobacteriia</taxon>
        <taxon>Flavobacteriales</taxon>
        <taxon>Flavobacteriaceae</taxon>
        <taxon>Aureitalea</taxon>
    </lineage>
</organism>
<dbReference type="EMBL" id="MQUB01000001">
    <property type="protein sequence ID" value="PQB04750.1"/>
    <property type="molecule type" value="Genomic_DNA"/>
</dbReference>
<dbReference type="Proteomes" id="UP000239800">
    <property type="component" value="Unassembled WGS sequence"/>
</dbReference>
<comment type="caution">
    <text evidence="2">The sequence shown here is derived from an EMBL/GenBank/DDBJ whole genome shotgun (WGS) entry which is preliminary data.</text>
</comment>
<keyword evidence="2" id="KW-0808">Transferase</keyword>
<dbReference type="AlphaFoldDB" id="A0A2S7KQ60"/>
<feature type="chain" id="PRO_5015472523" evidence="1">
    <location>
        <begin position="20"/>
        <end position="166"/>
    </location>
</feature>
<sequence>MRKVIMVVFLLGLTSQLFAQDVEQLKEVVVTAINYKYLSAVDNSEAAIPVQTLERQAARFNVEEQDLYIDDYATYNVSFYIPDGKIVAAYNEKGEIVKTIEKFENVQLPEEVRVSLKSRFPNWEVVKDVYMVSYTKDKGAKKIYKIKMKNGDKTMRVKLDHLGNYM</sequence>
<evidence type="ECO:0000256" key="1">
    <source>
        <dbReference type="SAM" id="SignalP"/>
    </source>
</evidence>
<keyword evidence="2" id="KW-0548">Nucleotidyltransferase</keyword>
<dbReference type="OrthoDB" id="668160at2"/>
<keyword evidence="3" id="KW-1185">Reference proteome</keyword>
<name>A0A2S7KQ60_9FLAO</name>
<dbReference type="SUPFAM" id="SSF160574">
    <property type="entry name" value="BT0923-like"/>
    <property type="match status" value="1"/>
</dbReference>
<gene>
    <name evidence="2" type="ORF">BST85_07470</name>
</gene>